<feature type="compositionally biased region" description="Low complexity" evidence="1">
    <location>
        <begin position="41"/>
        <end position="57"/>
    </location>
</feature>
<accession>A0A6A6DXX1</accession>
<feature type="region of interest" description="Disordered" evidence="1">
    <location>
        <begin position="1"/>
        <end position="62"/>
    </location>
</feature>
<name>A0A6A6DXX1_9PEZI</name>
<dbReference type="EMBL" id="ML994644">
    <property type="protein sequence ID" value="KAF2183048.1"/>
    <property type="molecule type" value="Genomic_DNA"/>
</dbReference>
<sequence>MRQFLRSSQSQSSSSSSSGSSQSPYHSAASKRLGKQPVTPSPLSSQSSSYPPSSPSSREGTPALVNIIARRLTHVFPEAPDESNEGLRFEINWDRVYKGHNYLPAEWLGYWVINKRLLLSGAVRSMIYNYGADLVF</sequence>
<protein>
    <submittedName>
        <fullName evidence="2">Uncharacterized protein</fullName>
    </submittedName>
</protein>
<reference evidence="2" key="1">
    <citation type="journal article" date="2020" name="Stud. Mycol.">
        <title>101 Dothideomycetes genomes: a test case for predicting lifestyles and emergence of pathogens.</title>
        <authorList>
            <person name="Haridas S."/>
            <person name="Albert R."/>
            <person name="Binder M."/>
            <person name="Bloem J."/>
            <person name="Labutti K."/>
            <person name="Salamov A."/>
            <person name="Andreopoulos B."/>
            <person name="Baker S."/>
            <person name="Barry K."/>
            <person name="Bills G."/>
            <person name="Bluhm B."/>
            <person name="Cannon C."/>
            <person name="Castanera R."/>
            <person name="Culley D."/>
            <person name="Daum C."/>
            <person name="Ezra D."/>
            <person name="Gonzalez J."/>
            <person name="Henrissat B."/>
            <person name="Kuo A."/>
            <person name="Liang C."/>
            <person name="Lipzen A."/>
            <person name="Lutzoni F."/>
            <person name="Magnuson J."/>
            <person name="Mondo S."/>
            <person name="Nolan M."/>
            <person name="Ohm R."/>
            <person name="Pangilinan J."/>
            <person name="Park H.-J."/>
            <person name="Ramirez L."/>
            <person name="Alfaro M."/>
            <person name="Sun H."/>
            <person name="Tritt A."/>
            <person name="Yoshinaga Y."/>
            <person name="Zwiers L.-H."/>
            <person name="Turgeon B."/>
            <person name="Goodwin S."/>
            <person name="Spatafora J."/>
            <person name="Crous P."/>
            <person name="Grigoriev I."/>
        </authorList>
    </citation>
    <scope>NUCLEOTIDE SEQUENCE</scope>
    <source>
        <strain evidence="2">CBS 207.26</strain>
    </source>
</reference>
<evidence type="ECO:0000313" key="3">
    <source>
        <dbReference type="Proteomes" id="UP000800200"/>
    </source>
</evidence>
<keyword evidence="3" id="KW-1185">Reference proteome</keyword>
<proteinExistence type="predicted"/>
<dbReference type="AlphaFoldDB" id="A0A6A6DXX1"/>
<feature type="compositionally biased region" description="Low complexity" evidence="1">
    <location>
        <begin position="7"/>
        <end position="23"/>
    </location>
</feature>
<dbReference type="Proteomes" id="UP000800200">
    <property type="component" value="Unassembled WGS sequence"/>
</dbReference>
<organism evidence="2 3">
    <name type="scientific">Zopfia rhizophila CBS 207.26</name>
    <dbReference type="NCBI Taxonomy" id="1314779"/>
    <lineage>
        <taxon>Eukaryota</taxon>
        <taxon>Fungi</taxon>
        <taxon>Dikarya</taxon>
        <taxon>Ascomycota</taxon>
        <taxon>Pezizomycotina</taxon>
        <taxon>Dothideomycetes</taxon>
        <taxon>Dothideomycetes incertae sedis</taxon>
        <taxon>Zopfiaceae</taxon>
        <taxon>Zopfia</taxon>
    </lineage>
</organism>
<evidence type="ECO:0000256" key="1">
    <source>
        <dbReference type="SAM" id="MobiDB-lite"/>
    </source>
</evidence>
<gene>
    <name evidence="2" type="ORF">K469DRAFT_711007</name>
</gene>
<evidence type="ECO:0000313" key="2">
    <source>
        <dbReference type="EMBL" id="KAF2183048.1"/>
    </source>
</evidence>